<protein>
    <submittedName>
        <fullName evidence="2">Nucleotidyltransferase domain-containing protein</fullName>
    </submittedName>
</protein>
<evidence type="ECO:0000259" key="1">
    <source>
        <dbReference type="Pfam" id="PF18765"/>
    </source>
</evidence>
<dbReference type="SUPFAM" id="SSF81301">
    <property type="entry name" value="Nucleotidyltransferase"/>
    <property type="match status" value="1"/>
</dbReference>
<gene>
    <name evidence="2" type="ORF">ACFSUB_16800</name>
</gene>
<evidence type="ECO:0000313" key="2">
    <source>
        <dbReference type="EMBL" id="MFD2707117.1"/>
    </source>
</evidence>
<dbReference type="Proteomes" id="UP001597520">
    <property type="component" value="Unassembled WGS sequence"/>
</dbReference>
<feature type="domain" description="Polymerase beta nucleotidyltransferase" evidence="1">
    <location>
        <begin position="4"/>
        <end position="86"/>
    </location>
</feature>
<dbReference type="RefSeq" id="WP_380714580.1">
    <property type="nucleotide sequence ID" value="NZ_JBHUML010000006.1"/>
</dbReference>
<dbReference type="Gene3D" id="3.30.460.10">
    <property type="entry name" value="Beta Polymerase, domain 2"/>
    <property type="match status" value="1"/>
</dbReference>
<organism evidence="2 3">
    <name type="scientific">Salibacterium lacus</name>
    <dbReference type="NCBI Taxonomy" id="1898109"/>
    <lineage>
        <taxon>Bacteria</taxon>
        <taxon>Bacillati</taxon>
        <taxon>Bacillota</taxon>
        <taxon>Bacilli</taxon>
        <taxon>Bacillales</taxon>
        <taxon>Bacillaceae</taxon>
    </lineage>
</organism>
<reference evidence="3" key="1">
    <citation type="journal article" date="2019" name="Int. J. Syst. Evol. Microbiol.">
        <title>The Global Catalogue of Microorganisms (GCM) 10K type strain sequencing project: providing services to taxonomists for standard genome sequencing and annotation.</title>
        <authorList>
            <consortium name="The Broad Institute Genomics Platform"/>
            <consortium name="The Broad Institute Genome Sequencing Center for Infectious Disease"/>
            <person name="Wu L."/>
            <person name="Ma J."/>
        </authorList>
    </citation>
    <scope>NUCLEOTIDE SEQUENCE [LARGE SCALE GENOMIC DNA]</scope>
    <source>
        <strain evidence="3">KCTC 33792</strain>
    </source>
</reference>
<dbReference type="Pfam" id="PF18765">
    <property type="entry name" value="Polbeta"/>
    <property type="match status" value="1"/>
</dbReference>
<comment type="caution">
    <text evidence="2">The sequence shown here is derived from an EMBL/GenBank/DDBJ whole genome shotgun (WGS) entry which is preliminary data.</text>
</comment>
<sequence length="92" mass="9951">MEKHITEILVEKLSPVLLILSGSFAKGTNRADSDVDIAFLTYTSIDTTAAFFTAEDLAARVGRDVQLVDIKKASMVFQMQIVSTGKSTVLLG</sequence>
<dbReference type="EMBL" id="JBHUML010000006">
    <property type="protein sequence ID" value="MFD2707117.1"/>
    <property type="molecule type" value="Genomic_DNA"/>
</dbReference>
<keyword evidence="3" id="KW-1185">Reference proteome</keyword>
<dbReference type="InterPro" id="IPR041633">
    <property type="entry name" value="Polbeta"/>
</dbReference>
<dbReference type="InterPro" id="IPR043519">
    <property type="entry name" value="NT_sf"/>
</dbReference>
<accession>A0ABW5T6Y4</accession>
<dbReference type="NCBIfam" id="NF047752">
    <property type="entry name" value="MntA_antitoxin"/>
    <property type="match status" value="1"/>
</dbReference>
<evidence type="ECO:0000313" key="3">
    <source>
        <dbReference type="Proteomes" id="UP001597520"/>
    </source>
</evidence>
<name>A0ABW5T6Y4_9BACI</name>
<dbReference type="CDD" id="cd05403">
    <property type="entry name" value="NT_KNTase_like"/>
    <property type="match status" value="1"/>
</dbReference>
<proteinExistence type="predicted"/>